<dbReference type="Pfam" id="PF00583">
    <property type="entry name" value="Acetyltransf_1"/>
    <property type="match status" value="1"/>
</dbReference>
<organism evidence="2 3">
    <name type="scientific">Xenorhabdus khoisanae</name>
    <dbReference type="NCBI Taxonomy" id="880157"/>
    <lineage>
        <taxon>Bacteria</taxon>
        <taxon>Pseudomonadati</taxon>
        <taxon>Pseudomonadota</taxon>
        <taxon>Gammaproteobacteria</taxon>
        <taxon>Enterobacterales</taxon>
        <taxon>Morganellaceae</taxon>
        <taxon>Xenorhabdus</taxon>
    </lineage>
</organism>
<evidence type="ECO:0000313" key="2">
    <source>
        <dbReference type="EMBL" id="KMJ44750.1"/>
    </source>
</evidence>
<dbReference type="STRING" id="880157.AB204_12760"/>
<accession>A0A0J5INF2</accession>
<dbReference type="SUPFAM" id="SSF55729">
    <property type="entry name" value="Acyl-CoA N-acyltransferases (Nat)"/>
    <property type="match status" value="1"/>
</dbReference>
<proteinExistence type="predicted"/>
<dbReference type="GO" id="GO:0016747">
    <property type="term" value="F:acyltransferase activity, transferring groups other than amino-acyl groups"/>
    <property type="evidence" value="ECO:0007669"/>
    <property type="project" value="InterPro"/>
</dbReference>
<name>A0A0J5INF2_9GAMM</name>
<keyword evidence="3" id="KW-1185">Reference proteome</keyword>
<dbReference type="InterPro" id="IPR016181">
    <property type="entry name" value="Acyl_CoA_acyltransferase"/>
</dbReference>
<feature type="domain" description="N-acetyltransferase" evidence="1">
    <location>
        <begin position="12"/>
        <end position="146"/>
    </location>
</feature>
<dbReference type="Gene3D" id="3.40.630.30">
    <property type="match status" value="1"/>
</dbReference>
<protein>
    <submittedName>
        <fullName evidence="2">Acetyltransferase</fullName>
    </submittedName>
</protein>
<evidence type="ECO:0000313" key="3">
    <source>
        <dbReference type="Proteomes" id="UP000036277"/>
    </source>
</evidence>
<dbReference type="CDD" id="cd04301">
    <property type="entry name" value="NAT_SF"/>
    <property type="match status" value="1"/>
</dbReference>
<dbReference type="RefSeq" id="WP_047963745.1">
    <property type="nucleotide sequence ID" value="NZ_CAWMBG010000080.1"/>
</dbReference>
<dbReference type="InterPro" id="IPR052729">
    <property type="entry name" value="Acyl/Acetyltrans_Enzymes"/>
</dbReference>
<gene>
    <name evidence="2" type="ORF">AB204_12760</name>
</gene>
<dbReference type="PANTHER" id="PTHR47237">
    <property type="entry name" value="SLL0310 PROTEIN"/>
    <property type="match status" value="1"/>
</dbReference>
<sequence>MNTVIEKSKEEIQIKIATLTEWLNVIEMSRQEKWDPGLGDGHLFFNVDNEGFFISSLQGKPVASVAAVNFNENYASIGHYIVKPEFRGKGIGLALWKFAIEHTGERIIALDAVPEQKKNYAKWGFKTYYRTFRIQGRALSYKVNTSNINIVDQSSIQSVIEFDASMTGYSRDRLLASWFFGNNRKGFILSDNQNIKGLIGLRQSNDGYRIGPFYAKDKDHIKDLFLTAIREIPENALVTLDVPEYAQTTINLLNSFGFRTLFHTHRMYRGTPRVDYTQGNNALASLEIG</sequence>
<dbReference type="AlphaFoldDB" id="A0A0J5INF2"/>
<dbReference type="PATRIC" id="fig|880157.4.peg.2727"/>
<dbReference type="InterPro" id="IPR041496">
    <property type="entry name" value="YitH/HolE_GNAT"/>
</dbReference>
<comment type="caution">
    <text evidence="2">The sequence shown here is derived from an EMBL/GenBank/DDBJ whole genome shotgun (WGS) entry which is preliminary data.</text>
</comment>
<dbReference type="EMBL" id="LFCV01000080">
    <property type="protein sequence ID" value="KMJ44750.1"/>
    <property type="molecule type" value="Genomic_DNA"/>
</dbReference>
<keyword evidence="2" id="KW-0808">Transferase</keyword>
<dbReference type="Proteomes" id="UP000036277">
    <property type="component" value="Unassembled WGS sequence"/>
</dbReference>
<reference evidence="2 3" key="1">
    <citation type="submission" date="2015-06" db="EMBL/GenBank/DDBJ databases">
        <title>Draft Whole-Genome Sequence of the Entomopathogenic Bacterium Xenorhabdus khoisanae.</title>
        <authorList>
            <person name="Naidoo S."/>
            <person name="Featherston J."/>
            <person name="Gray V.M."/>
        </authorList>
    </citation>
    <scope>NUCLEOTIDE SEQUENCE [LARGE SCALE GENOMIC DNA]</scope>
    <source>
        <strain evidence="2 3">MCB</strain>
    </source>
</reference>
<dbReference type="InterPro" id="IPR000182">
    <property type="entry name" value="GNAT_dom"/>
</dbReference>
<dbReference type="Pfam" id="PF18014">
    <property type="entry name" value="Acetyltransf_18"/>
    <property type="match status" value="1"/>
</dbReference>
<dbReference type="PANTHER" id="PTHR47237:SF1">
    <property type="entry name" value="SLL0310 PROTEIN"/>
    <property type="match status" value="1"/>
</dbReference>
<dbReference type="Gene3D" id="3.40.630.90">
    <property type="match status" value="1"/>
</dbReference>
<dbReference type="OrthoDB" id="20916at2"/>
<dbReference type="PROSITE" id="PS51186">
    <property type="entry name" value="GNAT"/>
    <property type="match status" value="1"/>
</dbReference>
<evidence type="ECO:0000259" key="1">
    <source>
        <dbReference type="PROSITE" id="PS51186"/>
    </source>
</evidence>